<feature type="transmembrane region" description="Helical" evidence="1">
    <location>
        <begin position="51"/>
        <end position="73"/>
    </location>
</feature>
<protein>
    <submittedName>
        <fullName evidence="2">Uncharacterized protein</fullName>
    </submittedName>
</protein>
<keyword evidence="1" id="KW-0812">Transmembrane</keyword>
<dbReference type="AlphaFoldDB" id="A0A2A5JLR9"/>
<name>A0A2A5JLR9_PSEO7</name>
<comment type="caution">
    <text evidence="2">The sequence shown here is derived from an EMBL/GenBank/DDBJ whole genome shotgun (WGS) entry which is preliminary data.</text>
</comment>
<keyword evidence="1" id="KW-0472">Membrane</keyword>
<dbReference type="EMBL" id="NKHF01000087">
    <property type="protein sequence ID" value="PCK30366.1"/>
    <property type="molecule type" value="Genomic_DNA"/>
</dbReference>
<reference evidence="3" key="1">
    <citation type="journal article" date="2019" name="Genome Announc.">
        <title>Draft Genome Sequence of Pseudoalteromonas piscicida Strain 36Y ROTHPW, an Hypersaline Seawater Isolate from the South Coast of Sonora, Mexico.</title>
        <authorList>
            <person name="Sanchez-Diaz R."/>
            <person name="Molina-Garza Z.J."/>
            <person name="Cruz-Suarez L.E."/>
            <person name="Selvin J."/>
            <person name="Kiran G.S."/>
            <person name="Ibarra-Gamez J.C."/>
            <person name="Gomez-Gil B."/>
            <person name="Galaviz-Silva L."/>
        </authorList>
    </citation>
    <scope>NUCLEOTIDE SEQUENCE [LARGE SCALE GENOMIC DNA]</scope>
    <source>
        <strain evidence="3">36Y_RITHPW</strain>
    </source>
</reference>
<accession>A0A2A5JLR9</accession>
<proteinExistence type="predicted"/>
<gene>
    <name evidence="2" type="ORF">CEX98_18095</name>
</gene>
<feature type="transmembrane region" description="Helical" evidence="1">
    <location>
        <begin position="12"/>
        <end position="31"/>
    </location>
</feature>
<sequence>MSAVKKEISTFFNVKATTALWLISFVIAFTTHEVTPAYESKTVLETFVHSLAAQVIFLMVSWIVSALVIAALFKQIWNRLITDVVQLRQISFNEAYALSILLTWVVWL</sequence>
<evidence type="ECO:0000256" key="1">
    <source>
        <dbReference type="SAM" id="Phobius"/>
    </source>
</evidence>
<dbReference type="Proteomes" id="UP000228621">
    <property type="component" value="Unassembled WGS sequence"/>
</dbReference>
<organism evidence="2 3">
    <name type="scientific">Pseudoalteromonas piscicida</name>
    <dbReference type="NCBI Taxonomy" id="43662"/>
    <lineage>
        <taxon>Bacteria</taxon>
        <taxon>Pseudomonadati</taxon>
        <taxon>Pseudomonadota</taxon>
        <taxon>Gammaproteobacteria</taxon>
        <taxon>Alteromonadales</taxon>
        <taxon>Pseudoalteromonadaceae</taxon>
        <taxon>Pseudoalteromonas</taxon>
    </lineage>
</organism>
<keyword evidence="1" id="KW-1133">Transmembrane helix</keyword>
<keyword evidence="3" id="KW-1185">Reference proteome</keyword>
<evidence type="ECO:0000313" key="2">
    <source>
        <dbReference type="EMBL" id="PCK30366.1"/>
    </source>
</evidence>
<evidence type="ECO:0000313" key="3">
    <source>
        <dbReference type="Proteomes" id="UP000228621"/>
    </source>
</evidence>